<dbReference type="Proteomes" id="UP001177021">
    <property type="component" value="Unassembled WGS sequence"/>
</dbReference>
<protein>
    <submittedName>
        <fullName evidence="1">Uncharacterized protein</fullName>
    </submittedName>
</protein>
<evidence type="ECO:0000313" key="2">
    <source>
        <dbReference type="Proteomes" id="UP001177021"/>
    </source>
</evidence>
<organism evidence="1 2">
    <name type="scientific">Trifolium pratense</name>
    <name type="common">Red clover</name>
    <dbReference type="NCBI Taxonomy" id="57577"/>
    <lineage>
        <taxon>Eukaryota</taxon>
        <taxon>Viridiplantae</taxon>
        <taxon>Streptophyta</taxon>
        <taxon>Embryophyta</taxon>
        <taxon>Tracheophyta</taxon>
        <taxon>Spermatophyta</taxon>
        <taxon>Magnoliopsida</taxon>
        <taxon>eudicotyledons</taxon>
        <taxon>Gunneridae</taxon>
        <taxon>Pentapetalae</taxon>
        <taxon>rosids</taxon>
        <taxon>fabids</taxon>
        <taxon>Fabales</taxon>
        <taxon>Fabaceae</taxon>
        <taxon>Papilionoideae</taxon>
        <taxon>50 kb inversion clade</taxon>
        <taxon>NPAAA clade</taxon>
        <taxon>Hologalegina</taxon>
        <taxon>IRL clade</taxon>
        <taxon>Trifolieae</taxon>
        <taxon>Trifolium</taxon>
    </lineage>
</organism>
<sequence>MLNQKCIILFVCLLIIAPKLSLIPNCVEARKFLTIHRNGNYFKGYSKHEAYSTLGLVCKCCNGECGECTSTKDAACSNLMCKPWKY</sequence>
<accession>A0ACB0JKF0</accession>
<gene>
    <name evidence="1" type="ORF">MILVUS5_LOCUS13075</name>
</gene>
<evidence type="ECO:0000313" key="1">
    <source>
        <dbReference type="EMBL" id="CAJ2643937.1"/>
    </source>
</evidence>
<reference evidence="1" key="1">
    <citation type="submission" date="2023-10" db="EMBL/GenBank/DDBJ databases">
        <authorList>
            <person name="Rodriguez Cubillos JULIANA M."/>
            <person name="De Vega J."/>
        </authorList>
    </citation>
    <scope>NUCLEOTIDE SEQUENCE</scope>
</reference>
<name>A0ACB0JKF0_TRIPR</name>
<proteinExistence type="predicted"/>
<dbReference type="EMBL" id="CASHSV030000034">
    <property type="protein sequence ID" value="CAJ2643937.1"/>
    <property type="molecule type" value="Genomic_DNA"/>
</dbReference>
<keyword evidence="2" id="KW-1185">Reference proteome</keyword>
<comment type="caution">
    <text evidence="1">The sequence shown here is derived from an EMBL/GenBank/DDBJ whole genome shotgun (WGS) entry which is preliminary data.</text>
</comment>